<dbReference type="EMBL" id="PYOJ01000003">
    <property type="protein sequence ID" value="PSV92790.1"/>
    <property type="molecule type" value="Genomic_DNA"/>
</dbReference>
<sequence>MANIMESASIEDIALYLQREDGIDAASAQTAAQQVVNGFIDMRNKGIIKGWYFDELGHLELLPTDIALSIIERQK</sequence>
<reference evidence="2 3" key="1">
    <citation type="submission" date="2018-03" db="EMBL/GenBank/DDBJ databases">
        <title>Whole genome sequencing of Histamine producing bacteria.</title>
        <authorList>
            <person name="Butler K."/>
        </authorList>
    </citation>
    <scope>NUCLEOTIDE SEQUENCE [LARGE SCALE GENOMIC DNA]</scope>
    <source>
        <strain evidence="1 4">ATCC 25521</strain>
        <strain evidence="2 3">ATCC 33979</strain>
    </source>
</reference>
<evidence type="ECO:0000313" key="3">
    <source>
        <dbReference type="Proteomes" id="UP000240410"/>
    </source>
</evidence>
<evidence type="ECO:0000313" key="2">
    <source>
        <dbReference type="EMBL" id="PSV92790.1"/>
    </source>
</evidence>
<dbReference type="EMBL" id="PYOI01000005">
    <property type="protein sequence ID" value="PSV85561.1"/>
    <property type="molecule type" value="Genomic_DNA"/>
</dbReference>
<keyword evidence="4" id="KW-1185">Reference proteome</keyword>
<protein>
    <submittedName>
        <fullName evidence="2">Uncharacterized protein</fullName>
    </submittedName>
</protein>
<dbReference type="Proteomes" id="UP000241566">
    <property type="component" value="Unassembled WGS sequence"/>
</dbReference>
<organism evidence="2 3">
    <name type="scientific">Photobacterium leiognathi</name>
    <dbReference type="NCBI Taxonomy" id="553611"/>
    <lineage>
        <taxon>Bacteria</taxon>
        <taxon>Pseudomonadati</taxon>
        <taxon>Pseudomonadota</taxon>
        <taxon>Gammaproteobacteria</taxon>
        <taxon>Vibrionales</taxon>
        <taxon>Vibrionaceae</taxon>
        <taxon>Photobacterium</taxon>
    </lineage>
</organism>
<gene>
    <name evidence="2" type="ORF">CTM89_03845</name>
    <name evidence="1" type="ORF">CTM94_05660</name>
</gene>
<dbReference type="OrthoDB" id="5816886at2"/>
<name>A0A0D8MSB6_PHOLE</name>
<dbReference type="AlphaFoldDB" id="A0A0D8MSB6"/>
<dbReference type="GeneID" id="99741715"/>
<dbReference type="STRING" id="553611.GCA_001557755_03733"/>
<dbReference type="Proteomes" id="UP000240410">
    <property type="component" value="Unassembled WGS sequence"/>
</dbReference>
<evidence type="ECO:0000313" key="4">
    <source>
        <dbReference type="Proteomes" id="UP000241566"/>
    </source>
</evidence>
<comment type="caution">
    <text evidence="2">The sequence shown here is derived from an EMBL/GenBank/DDBJ whole genome shotgun (WGS) entry which is preliminary data.</text>
</comment>
<dbReference type="RefSeq" id="WP_008987545.1">
    <property type="nucleotide sequence ID" value="NZ_JAUZMO010000001.1"/>
</dbReference>
<evidence type="ECO:0000313" key="1">
    <source>
        <dbReference type="EMBL" id="PSV85561.1"/>
    </source>
</evidence>
<proteinExistence type="predicted"/>
<accession>A0A0D8MSB6</accession>